<dbReference type="Proteomes" id="UP000631418">
    <property type="component" value="Unassembled WGS sequence"/>
</dbReference>
<dbReference type="OMA" id="YRTQSIY"/>
<dbReference type="RefSeq" id="WP_011968979.1">
    <property type="nucleotide sequence ID" value="NZ_CP073279.1"/>
</dbReference>
<evidence type="ECO:0000313" key="2">
    <source>
        <dbReference type="EMBL" id="MBF7812253.1"/>
    </source>
</evidence>
<gene>
    <name evidence="2" type="ORF">IS491_27060</name>
</gene>
<feature type="domain" description="YqbQ/XkdQ" evidence="1">
    <location>
        <begin position="18"/>
        <end position="324"/>
    </location>
</feature>
<organism evidence="2 3">
    <name type="scientific">Clostridium beijerinckii</name>
    <name type="common">Clostridium MP</name>
    <dbReference type="NCBI Taxonomy" id="1520"/>
    <lineage>
        <taxon>Bacteria</taxon>
        <taxon>Bacillati</taxon>
        <taxon>Bacillota</taxon>
        <taxon>Clostridia</taxon>
        <taxon>Eubacteriales</taxon>
        <taxon>Clostridiaceae</taxon>
        <taxon>Clostridium</taxon>
    </lineage>
</organism>
<evidence type="ECO:0000313" key="3">
    <source>
        <dbReference type="Proteomes" id="UP000631418"/>
    </source>
</evidence>
<accession>A0AAE2RXL4</accession>
<protein>
    <submittedName>
        <fullName evidence="2">XkdQ</fullName>
    </submittedName>
</protein>
<dbReference type="InterPro" id="IPR056937">
    <property type="entry name" value="YqbQ/XkdQ"/>
</dbReference>
<proteinExistence type="predicted"/>
<sequence length="338" mass="37829">MELVLKNKYKIQILSESVTLKEAIDGIAYTLNISLIETQELESIGINKGDSIELFDNEFDSGSYTQVFNGIIWEINKNKKSKKITITGKERTVVIEESEDEYLWSDGQTASQRTKIICDDWGIPIGNLIETGTGLAKDKRKESLYGMIKKDLKETDQKGGDLYKLRMNTSLDIIKLGSNETIYKLDNIIEELEEKDSLDGAVTQVKVLGKEDTKKKGRKSKSDSSSSSDEKELVLSPIIGVFKKDTETYGTLQKIVDDDKVDDYAKAQAKADCLFSSGESSKTVTCCKDINILRSGDKVSIYDEEVIITDITHNLGSGGKMTLTVMKIDDVRRKFYSE</sequence>
<reference evidence="2" key="1">
    <citation type="submission" date="2020-11" db="EMBL/GenBank/DDBJ databases">
        <authorList>
            <person name="Thieme N."/>
            <person name="Liebl W."/>
            <person name="Zverlov V."/>
        </authorList>
    </citation>
    <scope>NUCLEOTIDE SEQUENCE</scope>
    <source>
        <strain evidence="2">NT08</strain>
    </source>
</reference>
<name>A0AAE2RXL4_CLOBE</name>
<dbReference type="Pfam" id="PF24032">
    <property type="entry name" value="YQBQ"/>
    <property type="match status" value="1"/>
</dbReference>
<comment type="caution">
    <text evidence="2">The sequence shown here is derived from an EMBL/GenBank/DDBJ whole genome shotgun (WGS) entry which is preliminary data.</text>
</comment>
<dbReference type="EMBL" id="JADOEF010000004">
    <property type="protein sequence ID" value="MBF7812253.1"/>
    <property type="molecule type" value="Genomic_DNA"/>
</dbReference>
<evidence type="ECO:0000259" key="1">
    <source>
        <dbReference type="Pfam" id="PF24032"/>
    </source>
</evidence>
<dbReference type="AlphaFoldDB" id="A0AAE2RXL4"/>